<feature type="compositionally biased region" description="Acidic residues" evidence="13">
    <location>
        <begin position="557"/>
        <end position="566"/>
    </location>
</feature>
<evidence type="ECO:0000256" key="1">
    <source>
        <dbReference type="ARBA" id="ARBA00004123"/>
    </source>
</evidence>
<evidence type="ECO:0000256" key="10">
    <source>
        <dbReference type="ARBA" id="ARBA00077747"/>
    </source>
</evidence>
<accession>A0A643BQG6</accession>
<evidence type="ECO:0000256" key="11">
    <source>
        <dbReference type="ARBA" id="ARBA00079881"/>
    </source>
</evidence>
<evidence type="ECO:0000259" key="15">
    <source>
        <dbReference type="Pfam" id="PF10374"/>
    </source>
</evidence>
<dbReference type="Gene3D" id="3.40.50.1010">
    <property type="entry name" value="5'-nuclease"/>
    <property type="match status" value="1"/>
</dbReference>
<dbReference type="CDD" id="cd09884">
    <property type="entry name" value="PIN_Smg5-like"/>
    <property type="match status" value="1"/>
</dbReference>
<feature type="compositionally biased region" description="Low complexity" evidence="13">
    <location>
        <begin position="402"/>
        <end position="411"/>
    </location>
</feature>
<dbReference type="FunFam" id="3.40.50.1010:FF:000017">
    <property type="entry name" value="protein SMG5 isoform X2"/>
    <property type="match status" value="1"/>
</dbReference>
<dbReference type="PANTHER" id="PTHR15696:SF39">
    <property type="entry name" value="NONSENSE-MEDIATED MRNA DECAY FACTOR SMG5"/>
    <property type="match status" value="1"/>
</dbReference>
<feature type="signal peptide" evidence="14">
    <location>
        <begin position="1"/>
        <end position="23"/>
    </location>
</feature>
<dbReference type="InterPro" id="IPR019458">
    <property type="entry name" value="Est1-like_N"/>
</dbReference>
<evidence type="ECO:0000256" key="14">
    <source>
        <dbReference type="SAM" id="SignalP"/>
    </source>
</evidence>
<dbReference type="OrthoDB" id="5920073at2759"/>
<evidence type="ECO:0000256" key="5">
    <source>
        <dbReference type="ARBA" id="ARBA00023242"/>
    </source>
</evidence>
<evidence type="ECO:0000313" key="16">
    <source>
        <dbReference type="EMBL" id="KAB0390000.1"/>
    </source>
</evidence>
<dbReference type="Proteomes" id="UP000437017">
    <property type="component" value="Unassembled WGS sequence"/>
</dbReference>
<feature type="region of interest" description="Disordered" evidence="13">
    <location>
        <begin position="393"/>
        <end position="412"/>
    </location>
</feature>
<dbReference type="SUPFAM" id="SSF48452">
    <property type="entry name" value="TPR-like"/>
    <property type="match status" value="1"/>
</dbReference>
<dbReference type="GO" id="GO:0042162">
    <property type="term" value="F:telomeric DNA binding"/>
    <property type="evidence" value="ECO:0007669"/>
    <property type="project" value="TreeGrafter"/>
</dbReference>
<keyword evidence="17" id="KW-1185">Reference proteome</keyword>
<evidence type="ECO:0000256" key="3">
    <source>
        <dbReference type="ARBA" id="ARBA00022490"/>
    </source>
</evidence>
<feature type="region of interest" description="Disordered" evidence="13">
    <location>
        <begin position="27"/>
        <end position="55"/>
    </location>
</feature>
<dbReference type="GO" id="GO:0005697">
    <property type="term" value="C:telomerase holoenzyme complex"/>
    <property type="evidence" value="ECO:0007669"/>
    <property type="project" value="TreeGrafter"/>
</dbReference>
<keyword evidence="14" id="KW-0732">Signal</keyword>
<evidence type="ECO:0000256" key="4">
    <source>
        <dbReference type="ARBA" id="ARBA00023161"/>
    </source>
</evidence>
<keyword evidence="5" id="KW-0539">Nucleus</keyword>
<feature type="compositionally biased region" description="Basic and acidic residues" evidence="13">
    <location>
        <begin position="374"/>
        <end position="385"/>
    </location>
</feature>
<organism evidence="16 17">
    <name type="scientific">Balaenoptera physalus</name>
    <name type="common">Fin whale</name>
    <name type="synonym">Balaena physalus</name>
    <dbReference type="NCBI Taxonomy" id="9770"/>
    <lineage>
        <taxon>Eukaryota</taxon>
        <taxon>Metazoa</taxon>
        <taxon>Chordata</taxon>
        <taxon>Craniata</taxon>
        <taxon>Vertebrata</taxon>
        <taxon>Euteleostomi</taxon>
        <taxon>Mammalia</taxon>
        <taxon>Eutheria</taxon>
        <taxon>Laurasiatheria</taxon>
        <taxon>Artiodactyla</taxon>
        <taxon>Whippomorpha</taxon>
        <taxon>Cetacea</taxon>
        <taxon>Mysticeti</taxon>
        <taxon>Balaenopteridae</taxon>
        <taxon>Balaenoptera</taxon>
    </lineage>
</organism>
<feature type="non-terminal residue" evidence="16">
    <location>
        <position position="1"/>
    </location>
</feature>
<evidence type="ECO:0000256" key="2">
    <source>
        <dbReference type="ARBA" id="ARBA00004496"/>
    </source>
</evidence>
<protein>
    <recommendedName>
        <fullName evidence="8">Nonsense-mediated mRNA decay factor SMG5</fullName>
    </recommendedName>
    <alternativeName>
        <fullName evidence="10">EST1-like protein B</fullName>
    </alternativeName>
    <alternativeName>
        <fullName evidence="11">LPTS-RP1</fullName>
    </alternativeName>
    <alternativeName>
        <fullName evidence="12">LPTS-interacting protein</fullName>
    </alternativeName>
    <alternativeName>
        <fullName evidence="9">SMG-5 homolog</fullName>
    </alternativeName>
</protein>
<evidence type="ECO:0000256" key="12">
    <source>
        <dbReference type="ARBA" id="ARBA00079917"/>
    </source>
</evidence>
<sequence>AGPAAAAARKTAVLAIVVGIAGACDREPSSGPGTMSQAPPPTKGESSEPAKQRSPTLSGFIRAVVKAVHRLDLILCNKTAYQEGCDLCVKHPVDYGRKAEQLLWRKVCCEVIQLITTNRKHIHSRSTLECAYRTHLVAGIGFYQHLLPYIQSHYQLELQCCIDWTHVTDPLIGCRKPVSASGKEMDWAQTACHQWLIPVSGSPDRNAFNQLGTLAGSKYCNCETRKLSPNKKRCKDIKRLLVNFMYLQSLLQPESSSLDSKLMSLCQSVLKDFKLCLSYLPSPPNLSLASADEEEYERGYAFLPDLLIFQTVIICFMGVHSLKRAGAEQYSAAIAFTLALFSRLVNHVNIGLQAELQEGETPVPAFQSDGTDEPESKGPLEKEEGGLLLQHLKRAKSERTRSSPASPASAAHPQLVMTDLSHDSAQDSEASDSGSDKSLEGGGTSFDAKTDSEMKSQESRSDLEDKEDEEGTRALALEPPRAGSEAPESFSGPLDPSEASIASNLQAMSTQMFQTKGCFQLAPTFNNLLLQPTTKAPTLASPRPRVNGDADKPSEPASEEGSESEGSESNSGRGCWNEHSIQEKLQVLMAEGQLPAVKVFLGWPRANRSIILVCAQSSLSLWNCLSVLLNLLPAAGELQESGLVLCPKVQDLLEGCELPDRPSSLLLPEDMALHSLPPLQAAHRCFNCDTDQLLLSSLEETVVHICCIHSVGHFIARLHGSSLQFNPELEGSLQQPKAPSAMSPYLVPDTQALCHHLPIIRQLATSGLFIVIIPMTVIDGLDLLKKEHPGAQDGIQYLEAEFKKGNRNIGCQKETLYKILDSCKQLTLAQKAGEQDLSGMVTISTGLPLDNPSMLSGPMQAALRAAAHASVDIENVLDFYKQWKEIG</sequence>
<feature type="region of interest" description="Disordered" evidence="13">
    <location>
        <begin position="534"/>
        <end position="575"/>
    </location>
</feature>
<comment type="function">
    <text evidence="6">Plays a role in nonsense-mediated mRNA decay. Does not have RNase activity by itself. Promotes dephosphorylation of UPF1. Together with SMG7 is thought to provide a link to the mRNA degradation machinery involving exonucleolytic pathways, and to serve as an adapter for UPF1 to protein phosphatase 2A (PP2A), thereby triggering UPF1 dephosphorylation. Necessary for TERT activity.</text>
</comment>
<proteinExistence type="predicted"/>
<feature type="region of interest" description="Disordered" evidence="13">
    <location>
        <begin position="422"/>
        <end position="498"/>
    </location>
</feature>
<comment type="subcellular location">
    <subcellularLocation>
        <location evidence="2">Cytoplasm</location>
    </subcellularLocation>
    <subcellularLocation>
        <location evidence="1">Nucleus</location>
    </subcellularLocation>
</comment>
<keyword evidence="4" id="KW-0866">Nonsense-mediated mRNA decay</keyword>
<dbReference type="EMBL" id="SGJD01006136">
    <property type="protein sequence ID" value="KAB0390000.1"/>
    <property type="molecule type" value="Genomic_DNA"/>
</dbReference>
<dbReference type="PANTHER" id="PTHR15696">
    <property type="entry name" value="SMG-7 SUPPRESSOR WITH MORPHOLOGICAL EFFECT ON GENITALIA PROTEIN 7"/>
    <property type="match status" value="1"/>
</dbReference>
<comment type="subunit">
    <text evidence="7">Interacts with TERT, PPP2CA and SMG1. Part of a complex that contains SMG1, SMG5, SMG7, PPP2CA, a short isoform of UPF3A (isoform UPF3AS, but not isoform UPF3AL) and phosphorylated UPF1. Not detected in complexes that contain unphosphorylated UPF1.</text>
</comment>
<feature type="region of interest" description="Disordered" evidence="13">
    <location>
        <begin position="359"/>
        <end position="385"/>
    </location>
</feature>
<name>A0A643BQG6_BALPH</name>
<dbReference type="InterPro" id="IPR045153">
    <property type="entry name" value="Est1/Ebs1-like"/>
</dbReference>
<evidence type="ECO:0000256" key="8">
    <source>
        <dbReference type="ARBA" id="ARBA00073410"/>
    </source>
</evidence>
<feature type="chain" id="PRO_5025036082" description="Nonsense-mediated mRNA decay factor SMG5" evidence="14">
    <location>
        <begin position="24"/>
        <end position="887"/>
    </location>
</feature>
<feature type="domain" description="Telomerase activating protein Est1-like N-terminal" evidence="15">
    <location>
        <begin position="98"/>
        <end position="197"/>
    </location>
</feature>
<dbReference type="GO" id="GO:0005737">
    <property type="term" value="C:cytoplasm"/>
    <property type="evidence" value="ECO:0007669"/>
    <property type="project" value="UniProtKB-SubCell"/>
</dbReference>
<reference evidence="16 17" key="1">
    <citation type="journal article" date="2019" name="PLoS ONE">
        <title>Genomic analyses reveal an absence of contemporary introgressive admixture between fin whales and blue whales, despite known hybrids.</title>
        <authorList>
            <person name="Westbury M.V."/>
            <person name="Petersen B."/>
            <person name="Lorenzen E.D."/>
        </authorList>
    </citation>
    <scope>NUCLEOTIDE SEQUENCE [LARGE SCALE GENOMIC DNA]</scope>
    <source>
        <strain evidence="16">FinWhale-01</strain>
    </source>
</reference>
<evidence type="ECO:0000256" key="13">
    <source>
        <dbReference type="SAM" id="MobiDB-lite"/>
    </source>
</evidence>
<evidence type="ECO:0000256" key="7">
    <source>
        <dbReference type="ARBA" id="ARBA00062773"/>
    </source>
</evidence>
<evidence type="ECO:0000256" key="9">
    <source>
        <dbReference type="ARBA" id="ARBA00075543"/>
    </source>
</evidence>
<dbReference type="Gene3D" id="1.25.40.10">
    <property type="entry name" value="Tetratricopeptide repeat domain"/>
    <property type="match status" value="1"/>
</dbReference>
<gene>
    <name evidence="16" type="ORF">E2I00_014185</name>
</gene>
<dbReference type="GO" id="GO:0070034">
    <property type="term" value="F:telomerase RNA binding"/>
    <property type="evidence" value="ECO:0007669"/>
    <property type="project" value="TreeGrafter"/>
</dbReference>
<dbReference type="AlphaFoldDB" id="A0A643BQG6"/>
<dbReference type="Pfam" id="PF10374">
    <property type="entry name" value="EST1"/>
    <property type="match status" value="1"/>
</dbReference>
<evidence type="ECO:0000313" key="17">
    <source>
        <dbReference type="Proteomes" id="UP000437017"/>
    </source>
</evidence>
<keyword evidence="3" id="KW-0963">Cytoplasm</keyword>
<evidence type="ECO:0000256" key="6">
    <source>
        <dbReference type="ARBA" id="ARBA00054816"/>
    </source>
</evidence>
<dbReference type="GO" id="GO:0000184">
    <property type="term" value="P:nuclear-transcribed mRNA catabolic process, nonsense-mediated decay"/>
    <property type="evidence" value="ECO:0007669"/>
    <property type="project" value="UniProtKB-KW"/>
</dbReference>
<feature type="compositionally biased region" description="Basic and acidic residues" evidence="13">
    <location>
        <begin position="448"/>
        <end position="463"/>
    </location>
</feature>
<dbReference type="InterPro" id="IPR011990">
    <property type="entry name" value="TPR-like_helical_dom_sf"/>
</dbReference>
<comment type="caution">
    <text evidence="16">The sequence shown here is derived from an EMBL/GenBank/DDBJ whole genome shotgun (WGS) entry which is preliminary data.</text>
</comment>